<protein>
    <recommendedName>
        <fullName evidence="5">Polyketide synthase</fullName>
    </recommendedName>
</protein>
<sequence length="811" mass="88525">MSSVRSLDPKLASLIDQLRSRIRRYVAWDALLAALVIVLAGFWIGLALDYLPVKLGGTEMPRSARMLLLIAIGALLLFVVLRLLIGRLSRPLPDDSLALLIERKHPSLGGRLVTAVQLTRPGRQGDSHDDRLLGRVHREAVAGVDDVDLGSVFQWRPLLRKFGVLLPLVLAALLLLVISPQTAWTAASRLMLFSDQPWPRRASLEMVGVELPRITAGEQDDVEPLFVEFDGTTVRLPRGSDPVLRIRAKADDDAIVPDVCTAYYQTDAGTRGQANLRRVGRQRDGYQAFLLDGPPLAGLSESMSISIRGLDDRLDGYRIEAVTPPAVKQLDVQIRYPDYLRGDLPQGEQVIDRDTPYQAGLRIREGSRVRITAHASSPIGAIDHQVTQSGQVVPGIAPQIVDDAMSASLSIDHFDEATTVKLVPISDDGISAQAPYRYFFGVIRDQPPEVSLKLPGIGSAVTPIARLPIAVQATDDYGIDQSTVDLVVSSPEVSGTVNEPLSVFQPAPDRDGRSEGAIDLRDLADQGTIETLQPGGSISVYAEATDAYDLDGRHVSQSEMFRLQIVTPEDLLALLERRELGLRARLEQTIDETQTLRDGLARLEMPGESVSGTPGDSDEQASPDRQRQILRLRIQQAALQASKSSEELNGIVAALGDLLEEMVNNRVDSVDRRQRIGQSVRDPLRSVVDNEMQSLSARIAELMLAAEAKDGAADGSNPNNETTEPESSDDTAADDTAGSGPSDRQAVQARQAAVQAADQALLQLSAILEKMLDLESYNEILDMVRGLIDDQEQLLEETKEQQKARIKSFFD</sequence>
<name>A0A5C5Y1W6_9PLAN</name>
<keyword evidence="2" id="KW-0472">Membrane</keyword>
<feature type="region of interest" description="Disordered" evidence="1">
    <location>
        <begin position="603"/>
        <end position="624"/>
    </location>
</feature>
<reference evidence="3 4" key="1">
    <citation type="submission" date="2019-02" db="EMBL/GenBank/DDBJ databases">
        <title>Deep-cultivation of Planctomycetes and their phenomic and genomic characterization uncovers novel biology.</title>
        <authorList>
            <person name="Wiegand S."/>
            <person name="Jogler M."/>
            <person name="Boedeker C."/>
            <person name="Pinto D."/>
            <person name="Vollmers J."/>
            <person name="Rivas-Marin E."/>
            <person name="Kohn T."/>
            <person name="Peeters S.H."/>
            <person name="Heuer A."/>
            <person name="Rast P."/>
            <person name="Oberbeckmann S."/>
            <person name="Bunk B."/>
            <person name="Jeske O."/>
            <person name="Meyerdierks A."/>
            <person name="Storesund J.E."/>
            <person name="Kallscheuer N."/>
            <person name="Luecker S."/>
            <person name="Lage O.M."/>
            <person name="Pohl T."/>
            <person name="Merkel B.J."/>
            <person name="Hornburger P."/>
            <person name="Mueller R.-W."/>
            <person name="Bruemmer F."/>
            <person name="Labrenz M."/>
            <person name="Spormann A.M."/>
            <person name="Op Den Camp H."/>
            <person name="Overmann J."/>
            <person name="Amann R."/>
            <person name="Jetten M.S.M."/>
            <person name="Mascher T."/>
            <person name="Medema M.H."/>
            <person name="Devos D.P."/>
            <person name="Kaster A.-K."/>
            <person name="Ovreas L."/>
            <person name="Rohde M."/>
            <person name="Galperin M.Y."/>
            <person name="Jogler C."/>
        </authorList>
    </citation>
    <scope>NUCLEOTIDE SEQUENCE [LARGE SCALE GENOMIC DNA]</scope>
    <source>
        <strain evidence="3 4">Pan14r</strain>
    </source>
</reference>
<evidence type="ECO:0000313" key="3">
    <source>
        <dbReference type="EMBL" id="TWT68978.1"/>
    </source>
</evidence>
<accession>A0A5C5Y1W6</accession>
<keyword evidence="4" id="KW-1185">Reference proteome</keyword>
<keyword evidence="2" id="KW-1133">Transmembrane helix</keyword>
<dbReference type="AlphaFoldDB" id="A0A5C5Y1W6"/>
<feature type="region of interest" description="Disordered" evidence="1">
    <location>
        <begin position="711"/>
        <end position="746"/>
    </location>
</feature>
<evidence type="ECO:0008006" key="5">
    <source>
        <dbReference type="Google" id="ProtNLM"/>
    </source>
</evidence>
<dbReference type="Proteomes" id="UP000317238">
    <property type="component" value="Unassembled WGS sequence"/>
</dbReference>
<feature type="transmembrane region" description="Helical" evidence="2">
    <location>
        <begin position="164"/>
        <end position="184"/>
    </location>
</feature>
<proteinExistence type="predicted"/>
<feature type="compositionally biased region" description="Low complexity" evidence="1">
    <location>
        <begin position="734"/>
        <end position="746"/>
    </location>
</feature>
<gene>
    <name evidence="3" type="ORF">Pan14r_12620</name>
</gene>
<evidence type="ECO:0000313" key="4">
    <source>
        <dbReference type="Proteomes" id="UP000317238"/>
    </source>
</evidence>
<dbReference type="OrthoDB" id="256197at2"/>
<dbReference type="RefSeq" id="WP_146438614.1">
    <property type="nucleotide sequence ID" value="NZ_SJPL01000001.1"/>
</dbReference>
<comment type="caution">
    <text evidence="3">The sequence shown here is derived from an EMBL/GenBank/DDBJ whole genome shotgun (WGS) entry which is preliminary data.</text>
</comment>
<feature type="transmembrane region" description="Helical" evidence="2">
    <location>
        <begin position="25"/>
        <end position="46"/>
    </location>
</feature>
<evidence type="ECO:0000256" key="2">
    <source>
        <dbReference type="SAM" id="Phobius"/>
    </source>
</evidence>
<keyword evidence="2" id="KW-0812">Transmembrane</keyword>
<evidence type="ECO:0000256" key="1">
    <source>
        <dbReference type="SAM" id="MobiDB-lite"/>
    </source>
</evidence>
<organism evidence="3 4">
    <name type="scientific">Crateriforma conspicua</name>
    <dbReference type="NCBI Taxonomy" id="2527996"/>
    <lineage>
        <taxon>Bacteria</taxon>
        <taxon>Pseudomonadati</taxon>
        <taxon>Planctomycetota</taxon>
        <taxon>Planctomycetia</taxon>
        <taxon>Planctomycetales</taxon>
        <taxon>Planctomycetaceae</taxon>
        <taxon>Crateriforma</taxon>
    </lineage>
</organism>
<feature type="transmembrane region" description="Helical" evidence="2">
    <location>
        <begin position="66"/>
        <end position="85"/>
    </location>
</feature>
<dbReference type="EMBL" id="SJPL01000001">
    <property type="protein sequence ID" value="TWT68978.1"/>
    <property type="molecule type" value="Genomic_DNA"/>
</dbReference>
<feature type="compositionally biased region" description="Acidic residues" evidence="1">
    <location>
        <begin position="723"/>
        <end position="733"/>
    </location>
</feature>